<dbReference type="GO" id="GO:0050661">
    <property type="term" value="F:NADP binding"/>
    <property type="evidence" value="ECO:0007669"/>
    <property type="project" value="InterPro"/>
</dbReference>
<dbReference type="InterPro" id="IPR036291">
    <property type="entry name" value="NAD(P)-bd_dom_sf"/>
</dbReference>
<evidence type="ECO:0000256" key="3">
    <source>
        <dbReference type="ARBA" id="ARBA00022857"/>
    </source>
</evidence>
<comment type="pathway">
    <text evidence="6">Carbohydrate degradation; pentose phosphate pathway; D-ribulose 5-phosphate from D-glucose 6-phosphate (oxidative stage): step 1/3.</text>
</comment>
<comment type="similarity">
    <text evidence="1 6">Belongs to the glucose-6-phosphate dehydrogenase family.</text>
</comment>
<evidence type="ECO:0000313" key="10">
    <source>
        <dbReference type="Proteomes" id="UP000306102"/>
    </source>
</evidence>
<dbReference type="GO" id="GO:0004345">
    <property type="term" value="F:glucose-6-phosphate dehydrogenase activity"/>
    <property type="evidence" value="ECO:0007669"/>
    <property type="project" value="UniProtKB-EC"/>
</dbReference>
<evidence type="ECO:0000313" key="9">
    <source>
        <dbReference type="EMBL" id="THG16758.1"/>
    </source>
</evidence>
<dbReference type="Gene3D" id="3.40.50.720">
    <property type="entry name" value="NAD(P)-binding Rossmann-like Domain"/>
    <property type="match status" value="1"/>
</dbReference>
<dbReference type="SUPFAM" id="SSF55347">
    <property type="entry name" value="Glyceraldehyde-3-phosphate dehydrogenase-like, C-terminal domain"/>
    <property type="match status" value="1"/>
</dbReference>
<sequence>MEITLLTSSIRTSKPLNNRVLKGFDPYTKTSSLSIPLSGISVGGRPIWVSNACRLNGSRVSLSANPVAAANHLPLAIDGCHVFYGDASKVCRRFCGLKLWILQNLNPQWAKRKHERGIEFKSLQIQDKDQFTEHMETTLSHGGHVSEGASAISFPNEASIEELTDTTSRHGEISIPNVEPAVSTKVASSMESPLSFPIAGTTKSASLHGKHSDPNFQLDVSTRTAASMESSSPSLGIAVIGATGELARGKIFPALFALYYSGFLPENVYIFGYSRKTLTDEDLRSMIASTLTCRIDHQENCGDKMDTFLSKTYHLNGGYDNKEGMSKLHARMEQIEGESEANRIFYLSVPQEALLDVATSLADNAQTKKGWNRIIIEKPFGFDPLSSHQLTQSLISKFQEGQLYRIDHLLGRNIIENLTVMRFSNLVFQPLWNRTYVRNIQVILSEDLGVPMQGRYFDEYGIIRDIVHSHILQTIALLAMEPPISLDGEDIRNEKVKVLRSIRKLELSDVVLGQYKASSGDKVDAYLDSLIPTFFAAALFIDNARWDGVPFLIKAGKGLIKHRVEIRIQFCHVPGNLYRDRMGHNINLASNELILRDVPDEAILVRVNNKVPGLSLHLDASELNLLYKDKYNAEVPDSYEHLLLDVIDGDNHLFMRSDELEAAWKILSPVLQEIDKKNMVPELYELGGRGPVGAFYLWAKHGVQWVDDY</sequence>
<evidence type="ECO:0000256" key="5">
    <source>
        <dbReference type="ARBA" id="ARBA00046096"/>
    </source>
</evidence>
<keyword evidence="6" id="KW-0560">Oxidoreductase</keyword>
<name>A0A4S4EJL0_CAMSN</name>
<dbReference type="InterPro" id="IPR022675">
    <property type="entry name" value="G6P_DH_C"/>
</dbReference>
<dbReference type="PANTHER" id="PTHR23429">
    <property type="entry name" value="GLUCOSE-6-PHOSPHATE 1-DEHYDROGENASE G6PD"/>
    <property type="match status" value="1"/>
</dbReference>
<dbReference type="HAMAP" id="MF_00966">
    <property type="entry name" value="G6PD"/>
    <property type="match status" value="1"/>
</dbReference>
<dbReference type="FunFam" id="3.30.360.10:FF:000018">
    <property type="entry name" value="Glucose-6-phosphate 1-dehydrogenase"/>
    <property type="match status" value="1"/>
</dbReference>
<dbReference type="Pfam" id="PF02781">
    <property type="entry name" value="G6PD_C"/>
    <property type="match status" value="1"/>
</dbReference>
<evidence type="ECO:0000256" key="2">
    <source>
        <dbReference type="ARBA" id="ARBA00022526"/>
    </source>
</evidence>
<dbReference type="GO" id="GO:0006098">
    <property type="term" value="P:pentose-phosphate shunt"/>
    <property type="evidence" value="ECO:0007669"/>
    <property type="project" value="UniProtKB-UniPathway"/>
</dbReference>
<protein>
    <recommendedName>
        <fullName evidence="6">Glucose-6-phosphate 1-dehydrogenase</fullName>
        <ecNumber evidence="6">1.1.1.49</ecNumber>
    </recommendedName>
</protein>
<accession>A0A4S4EJL0</accession>
<reference evidence="9 10" key="1">
    <citation type="journal article" date="2018" name="Proc. Natl. Acad. Sci. U.S.A.">
        <title>Draft genome sequence of Camellia sinensis var. sinensis provides insights into the evolution of the tea genome and tea quality.</title>
        <authorList>
            <person name="Wei C."/>
            <person name="Yang H."/>
            <person name="Wang S."/>
            <person name="Zhao J."/>
            <person name="Liu C."/>
            <person name="Gao L."/>
            <person name="Xia E."/>
            <person name="Lu Y."/>
            <person name="Tai Y."/>
            <person name="She G."/>
            <person name="Sun J."/>
            <person name="Cao H."/>
            <person name="Tong W."/>
            <person name="Gao Q."/>
            <person name="Li Y."/>
            <person name="Deng W."/>
            <person name="Jiang X."/>
            <person name="Wang W."/>
            <person name="Chen Q."/>
            <person name="Zhang S."/>
            <person name="Li H."/>
            <person name="Wu J."/>
            <person name="Wang P."/>
            <person name="Li P."/>
            <person name="Shi C."/>
            <person name="Zheng F."/>
            <person name="Jian J."/>
            <person name="Huang B."/>
            <person name="Shan D."/>
            <person name="Shi M."/>
            <person name="Fang C."/>
            <person name="Yue Y."/>
            <person name="Li F."/>
            <person name="Li D."/>
            <person name="Wei S."/>
            <person name="Han B."/>
            <person name="Jiang C."/>
            <person name="Yin Y."/>
            <person name="Xia T."/>
            <person name="Zhang Z."/>
            <person name="Bennetzen J.L."/>
            <person name="Zhao S."/>
            <person name="Wan X."/>
        </authorList>
    </citation>
    <scope>NUCLEOTIDE SEQUENCE [LARGE SCALE GENOMIC DNA]</scope>
    <source>
        <strain evidence="10">cv. Shuchazao</strain>
        <tissue evidence="9">Leaf</tissue>
    </source>
</reference>
<keyword evidence="2 6" id="KW-0313">Glucose metabolism</keyword>
<evidence type="ECO:0000256" key="6">
    <source>
        <dbReference type="RuleBase" id="RU362120"/>
    </source>
</evidence>
<keyword evidence="10" id="KW-1185">Reference proteome</keyword>
<dbReference type="EC" id="1.1.1.49" evidence="6"/>
<dbReference type="PANTHER" id="PTHR23429:SF4">
    <property type="entry name" value="INACTIVE GLUCOSE-6-PHOSPHATE 1-DEHYDROGENASE 4, CHLOROPLASTIC"/>
    <property type="match status" value="1"/>
</dbReference>
<organism evidence="9 10">
    <name type="scientific">Camellia sinensis var. sinensis</name>
    <name type="common">China tea</name>
    <dbReference type="NCBI Taxonomy" id="542762"/>
    <lineage>
        <taxon>Eukaryota</taxon>
        <taxon>Viridiplantae</taxon>
        <taxon>Streptophyta</taxon>
        <taxon>Embryophyta</taxon>
        <taxon>Tracheophyta</taxon>
        <taxon>Spermatophyta</taxon>
        <taxon>Magnoliopsida</taxon>
        <taxon>eudicotyledons</taxon>
        <taxon>Gunneridae</taxon>
        <taxon>Pentapetalae</taxon>
        <taxon>asterids</taxon>
        <taxon>Ericales</taxon>
        <taxon>Theaceae</taxon>
        <taxon>Camellia</taxon>
    </lineage>
</organism>
<keyword evidence="4 6" id="KW-0119">Carbohydrate metabolism</keyword>
<dbReference type="NCBIfam" id="TIGR00871">
    <property type="entry name" value="zwf"/>
    <property type="match status" value="1"/>
</dbReference>
<evidence type="ECO:0000259" key="7">
    <source>
        <dbReference type="Pfam" id="PF00479"/>
    </source>
</evidence>
<evidence type="ECO:0000259" key="8">
    <source>
        <dbReference type="Pfam" id="PF02781"/>
    </source>
</evidence>
<evidence type="ECO:0000256" key="1">
    <source>
        <dbReference type="ARBA" id="ARBA00009975"/>
    </source>
</evidence>
<gene>
    <name evidence="9" type="ORF">TEA_026985</name>
</gene>
<dbReference type="Pfam" id="PF00479">
    <property type="entry name" value="G6PD_N"/>
    <property type="match status" value="1"/>
</dbReference>
<comment type="catalytic activity">
    <reaction evidence="6">
        <text>D-glucose 6-phosphate + NADP(+) = 6-phospho-D-glucono-1,5-lactone + NADPH + H(+)</text>
        <dbReference type="Rhea" id="RHEA:15841"/>
        <dbReference type="ChEBI" id="CHEBI:15378"/>
        <dbReference type="ChEBI" id="CHEBI:57783"/>
        <dbReference type="ChEBI" id="CHEBI:57955"/>
        <dbReference type="ChEBI" id="CHEBI:58349"/>
        <dbReference type="ChEBI" id="CHEBI:61548"/>
        <dbReference type="EC" id="1.1.1.49"/>
    </reaction>
</comment>
<comment type="function">
    <text evidence="5">Catalyzes the rate-limiting step of the oxidative pentose-phosphate pathway, which represents a route for the dissimilation of carbohydrates besides glycolysis. The main function of this enzyme is to provide reducing power (NADPH) and pentose phosphates for fatty acid and nucleic acid synthesis which are involved in membrane synthesis and cell division.</text>
</comment>
<keyword evidence="3 6" id="KW-0521">NADP</keyword>
<feature type="domain" description="Glucose-6-phosphate dehydrogenase NAD-binding" evidence="7">
    <location>
        <begin position="239"/>
        <end position="417"/>
    </location>
</feature>
<dbReference type="PRINTS" id="PR00079">
    <property type="entry name" value="G6PDHDRGNASE"/>
</dbReference>
<dbReference type="Proteomes" id="UP000306102">
    <property type="component" value="Unassembled WGS sequence"/>
</dbReference>
<dbReference type="EMBL" id="SDRB02003857">
    <property type="protein sequence ID" value="THG16758.1"/>
    <property type="molecule type" value="Genomic_DNA"/>
</dbReference>
<dbReference type="Gene3D" id="3.30.360.10">
    <property type="entry name" value="Dihydrodipicolinate Reductase, domain 2"/>
    <property type="match status" value="1"/>
</dbReference>
<feature type="domain" description="Glucose-6-phosphate dehydrogenase C-terminal" evidence="8">
    <location>
        <begin position="420"/>
        <end position="705"/>
    </location>
</feature>
<dbReference type="STRING" id="542762.A0A4S4EJL0"/>
<dbReference type="UniPathway" id="UPA00115">
    <property type="reaction ID" value="UER00408"/>
</dbReference>
<comment type="caution">
    <text evidence="9">The sequence shown here is derived from an EMBL/GenBank/DDBJ whole genome shotgun (WGS) entry which is preliminary data.</text>
</comment>
<dbReference type="InterPro" id="IPR022674">
    <property type="entry name" value="G6P_DH_NAD-bd"/>
</dbReference>
<evidence type="ECO:0000256" key="4">
    <source>
        <dbReference type="ARBA" id="ARBA00023277"/>
    </source>
</evidence>
<proteinExistence type="inferred from homology"/>
<dbReference type="GO" id="GO:0006006">
    <property type="term" value="P:glucose metabolic process"/>
    <property type="evidence" value="ECO:0007669"/>
    <property type="project" value="UniProtKB-KW"/>
</dbReference>
<dbReference type="AlphaFoldDB" id="A0A4S4EJL0"/>
<dbReference type="SUPFAM" id="SSF51735">
    <property type="entry name" value="NAD(P)-binding Rossmann-fold domains"/>
    <property type="match status" value="1"/>
</dbReference>
<dbReference type="InterPro" id="IPR001282">
    <property type="entry name" value="G6P_DH"/>
</dbReference>